<gene>
    <name evidence="1" type="ORF">Xseb_04195</name>
</gene>
<dbReference type="RefSeq" id="WP_089112178.1">
    <property type="nucleotide sequence ID" value="NZ_LOKL01000002.1"/>
</dbReference>
<evidence type="ECO:0000313" key="1">
    <source>
        <dbReference type="EMBL" id="MBZ3922890.1"/>
    </source>
</evidence>
<proteinExistence type="predicted"/>
<protein>
    <submittedName>
        <fullName evidence="1">Uncharacterized protein</fullName>
    </submittedName>
</protein>
<reference evidence="1" key="1">
    <citation type="submission" date="2015-12" db="EMBL/GenBank/DDBJ databases">
        <authorList>
            <person name="Bansal K."/>
            <person name="Midha S."/>
            <person name="Patil P.B."/>
        </authorList>
    </citation>
    <scope>NUCLEOTIDE SEQUENCE</scope>
    <source>
        <strain evidence="1">LMG867</strain>
    </source>
</reference>
<dbReference type="AlphaFoldDB" id="A0AAW4RHC5"/>
<sequence>MSEHHLSKSVQEINRRCGALETLLIGIFRADREGIPLKNAVEWAISEMEVSSIPEDAKRDMAIIARDIVHKGTI</sequence>
<comment type="caution">
    <text evidence="1">The sequence shown here is derived from an EMBL/GenBank/DDBJ whole genome shotgun (WGS) entry which is preliminary data.</text>
</comment>
<accession>A0AAW4RHC5</accession>
<name>A0AAW4RHC5_XANCI</name>
<dbReference type="Proteomes" id="UP000825388">
    <property type="component" value="Unassembled WGS sequence"/>
</dbReference>
<organism evidence="1 2">
    <name type="scientific">Xanthomonas citri pv. sesbaniae</name>
    <dbReference type="NCBI Taxonomy" id="473425"/>
    <lineage>
        <taxon>Bacteria</taxon>
        <taxon>Pseudomonadati</taxon>
        <taxon>Pseudomonadota</taxon>
        <taxon>Gammaproteobacteria</taxon>
        <taxon>Lysobacterales</taxon>
        <taxon>Lysobacteraceae</taxon>
        <taxon>Xanthomonas</taxon>
    </lineage>
</organism>
<evidence type="ECO:0000313" key="2">
    <source>
        <dbReference type="Proteomes" id="UP000825388"/>
    </source>
</evidence>
<dbReference type="EMBL" id="LOKL01000002">
    <property type="protein sequence ID" value="MBZ3922890.1"/>
    <property type="molecule type" value="Genomic_DNA"/>
</dbReference>